<protein>
    <submittedName>
        <fullName evidence="2">Uncharacterized protein</fullName>
    </submittedName>
</protein>
<dbReference type="EMBL" id="CP071872">
    <property type="protein sequence ID" value="UNM13783.1"/>
    <property type="molecule type" value="Genomic_DNA"/>
</dbReference>
<feature type="compositionally biased region" description="Low complexity" evidence="1">
    <location>
        <begin position="133"/>
        <end position="143"/>
    </location>
</feature>
<reference evidence="2 3" key="1">
    <citation type="submission" date="2021-03" db="EMBL/GenBank/DDBJ databases">
        <title>Complete genome of Streptomyces formicae strain 1H-GS9 (DSM 100524).</title>
        <authorList>
            <person name="Atanasov K.E."/>
            <person name="Altabella T."/>
            <person name="Ferrer A."/>
        </authorList>
    </citation>
    <scope>NUCLEOTIDE SEQUENCE [LARGE SCALE GENOMIC DNA]</scope>
    <source>
        <strain evidence="2 3">1H-GS9</strain>
    </source>
</reference>
<dbReference type="RefSeq" id="WP_242332705.1">
    <property type="nucleotide sequence ID" value="NZ_CP071872.1"/>
</dbReference>
<name>A0ABY3WMA9_9ACTN</name>
<sequence length="143" mass="15136">MTKTAIRVQVETPTLDLDARLALAQLAMDAKLNEAAVRFEVNTAHIESALVVDFAPAILPAPGLTPLADLLHRAHARIQRDGWTTGHCRDEQGATCLYGAIRTEAATPAKQLTRAPCCSTPSEPSSPTPSPSLPGTTNSTTPQ</sequence>
<evidence type="ECO:0000256" key="1">
    <source>
        <dbReference type="SAM" id="MobiDB-lite"/>
    </source>
</evidence>
<accession>A0ABY3WMA9</accession>
<organism evidence="2 3">
    <name type="scientific">Streptomyces formicae</name>
    <dbReference type="NCBI Taxonomy" id="1616117"/>
    <lineage>
        <taxon>Bacteria</taxon>
        <taxon>Bacillati</taxon>
        <taxon>Actinomycetota</taxon>
        <taxon>Actinomycetes</taxon>
        <taxon>Kitasatosporales</taxon>
        <taxon>Streptomycetaceae</taxon>
        <taxon>Streptomyces</taxon>
    </lineage>
</organism>
<proteinExistence type="predicted"/>
<evidence type="ECO:0000313" key="2">
    <source>
        <dbReference type="EMBL" id="UNM13783.1"/>
    </source>
</evidence>
<keyword evidence="3" id="KW-1185">Reference proteome</keyword>
<gene>
    <name evidence="2" type="ORF">J4032_22060</name>
</gene>
<dbReference type="Proteomes" id="UP000828924">
    <property type="component" value="Chromosome"/>
</dbReference>
<evidence type="ECO:0000313" key="3">
    <source>
        <dbReference type="Proteomes" id="UP000828924"/>
    </source>
</evidence>
<dbReference type="InterPro" id="IPR045677">
    <property type="entry name" value="DUF6197"/>
</dbReference>
<feature type="region of interest" description="Disordered" evidence="1">
    <location>
        <begin position="110"/>
        <end position="143"/>
    </location>
</feature>
<dbReference type="Pfam" id="PF19698">
    <property type="entry name" value="DUF6197"/>
    <property type="match status" value="1"/>
</dbReference>